<evidence type="ECO:0000313" key="2">
    <source>
        <dbReference type="EMBL" id="MBL4929364.1"/>
    </source>
</evidence>
<reference evidence="2" key="1">
    <citation type="submission" date="2021-01" db="EMBL/GenBank/DDBJ databases">
        <title>Genome seq and assembly of Tabrizicola sp. KVB23.</title>
        <authorList>
            <person name="Chhetri G."/>
        </authorList>
    </citation>
    <scope>NUCLEOTIDE SEQUENCE</scope>
    <source>
        <strain evidence="2">KVB23</strain>
    </source>
</reference>
<feature type="compositionally biased region" description="Pro residues" evidence="1">
    <location>
        <begin position="77"/>
        <end position="86"/>
    </location>
</feature>
<dbReference type="AlphaFoldDB" id="A0A8J7SWX0"/>
<evidence type="ECO:0000256" key="1">
    <source>
        <dbReference type="SAM" id="MobiDB-lite"/>
    </source>
</evidence>
<comment type="caution">
    <text evidence="2">The sequence shown here is derived from an EMBL/GenBank/DDBJ whole genome shotgun (WGS) entry which is preliminary data.</text>
</comment>
<evidence type="ECO:0000313" key="3">
    <source>
        <dbReference type="Proteomes" id="UP000619033"/>
    </source>
</evidence>
<keyword evidence="3" id="KW-1185">Reference proteome</keyword>
<accession>A0A8J7SWX0</accession>
<feature type="region of interest" description="Disordered" evidence="1">
    <location>
        <begin position="56"/>
        <end position="105"/>
    </location>
</feature>
<dbReference type="Proteomes" id="UP000619033">
    <property type="component" value="Unassembled WGS sequence"/>
</dbReference>
<name>A0A8J7SWX0_9RHOB</name>
<proteinExistence type="predicted"/>
<dbReference type="RefSeq" id="WP_202661898.1">
    <property type="nucleotide sequence ID" value="NZ_JAESVP010000007.1"/>
</dbReference>
<sequence length="142" mass="15332">MDVVRHRYRSLPSCDLMTIDWTAPPKGKRRPRLMMAAVVAAGLLLASAIVARATQWTDEQGDPNPDCTGSCHDTGIPNPPAPPSPAPRAKDGSEGQGGQSYRQCCIRPDGRLRVIIGPNDDAARAQRACHRVEAPKRCEAPL</sequence>
<gene>
    <name evidence="2" type="ORF">JI744_14750</name>
</gene>
<organism evidence="2 3">
    <name type="scientific">Fuscibacter oryzae</name>
    <dbReference type="NCBI Taxonomy" id="2803939"/>
    <lineage>
        <taxon>Bacteria</taxon>
        <taxon>Pseudomonadati</taxon>
        <taxon>Pseudomonadota</taxon>
        <taxon>Alphaproteobacteria</taxon>
        <taxon>Rhodobacterales</taxon>
        <taxon>Paracoccaceae</taxon>
        <taxon>Fuscibacter</taxon>
    </lineage>
</organism>
<dbReference type="EMBL" id="JAESVP010000007">
    <property type="protein sequence ID" value="MBL4929364.1"/>
    <property type="molecule type" value="Genomic_DNA"/>
</dbReference>
<protein>
    <submittedName>
        <fullName evidence="2">Uncharacterized protein</fullName>
    </submittedName>
</protein>